<evidence type="ECO:0000256" key="5">
    <source>
        <dbReference type="ARBA" id="ARBA00023136"/>
    </source>
</evidence>
<protein>
    <submittedName>
        <fullName evidence="8">Copper resistance D domain protein</fullName>
    </submittedName>
</protein>
<keyword evidence="4 6" id="KW-1133">Transmembrane helix</keyword>
<feature type="transmembrane region" description="Helical" evidence="6">
    <location>
        <begin position="411"/>
        <end position="430"/>
    </location>
</feature>
<evidence type="ECO:0000259" key="7">
    <source>
        <dbReference type="Pfam" id="PF05425"/>
    </source>
</evidence>
<dbReference type="KEGG" id="saq:Sare_0186"/>
<dbReference type="STRING" id="391037.Sare_0186"/>
<dbReference type="GO" id="GO:0005886">
    <property type="term" value="C:plasma membrane"/>
    <property type="evidence" value="ECO:0007669"/>
    <property type="project" value="UniProtKB-SubCell"/>
</dbReference>
<dbReference type="InterPro" id="IPR008457">
    <property type="entry name" value="Cu-R_CopD_dom"/>
</dbReference>
<reference evidence="8" key="1">
    <citation type="submission" date="2007-10" db="EMBL/GenBank/DDBJ databases">
        <title>Complete sequence of Salinispora arenicola CNS-205.</title>
        <authorList>
            <consortium name="US DOE Joint Genome Institute"/>
            <person name="Copeland A."/>
            <person name="Lucas S."/>
            <person name="Lapidus A."/>
            <person name="Barry K."/>
            <person name="Glavina del Rio T."/>
            <person name="Dalin E."/>
            <person name="Tice H."/>
            <person name="Pitluck S."/>
            <person name="Foster B."/>
            <person name="Schmutz J."/>
            <person name="Larimer F."/>
            <person name="Land M."/>
            <person name="Hauser L."/>
            <person name="Kyrpides N."/>
            <person name="Ivanova N."/>
            <person name="Jensen P.R."/>
            <person name="Moore B.S."/>
            <person name="Penn K."/>
            <person name="Jenkins C."/>
            <person name="Udwary D."/>
            <person name="Xiang L."/>
            <person name="Gontang E."/>
            <person name="Richardson P."/>
        </authorList>
    </citation>
    <scope>NUCLEOTIDE SEQUENCE [LARGE SCALE GENOMIC DNA]</scope>
    <source>
        <strain evidence="8">CNS-205</strain>
    </source>
</reference>
<sequence length="679" mass="71156">MAAPVGGTVMSMAALTRRPFLLPAGMVLVAAAIGAVLLWWGGGAVSQAPPGLPDPGPTTAWLLPTARLGMQVSAVATVGLLLAVVVLSPRDDGRRLSPIGYRRLRAAAVAATSWGAASVVALCYTLVDLFGLPAAQVLSLRAVLNFATSVPLGQSLALSGALALAAAVVAATSLRPGGALAALLLALGALVPPVFTGHAAASGNHQLAVSGLLLHVLPVTVWAGGLLALAVTSRGTTADLAIAVRRFSPLAVGCLAAVGLSGLLSAAVRLTSTADVLGTRYGYVLLIKAAALVAIAAAGLAHRRRALPALAAGRRGPFLRVAAVETLLFAAAIGTSVALSRTPAPIGEDTEDAATALLGFPMPPPMSVDTLATAWLPEPLIIAAVLVAAGFYTAGVWRLHRRGDSWPVSRTALWLVGCALIIVATSSGLARYGPLLFSIHMIQHLLLMMLAPIMLALGGPITLALRALAPSTDPRWPGPREWLQTALHSRVSRALTNPVVALVIYVASLYLMYFTGLYELALRSHAAHLAMVGHFLGAGYLFFWVVIGVDPAPRRIPHPLKLILVLISMVLHAFLGVTLMQSTTLIAENWWIALERPWGPTPLADQRTAGGIAWSFGELPTVVVLGALMRQWMKADEREARRRDRAADRAEAEGREDAELAAYNRMLADLAERDRQVRR</sequence>
<gene>
    <name evidence="8" type="ordered locus">Sare_0186</name>
</gene>
<evidence type="ECO:0000256" key="2">
    <source>
        <dbReference type="ARBA" id="ARBA00022475"/>
    </source>
</evidence>
<comment type="subcellular location">
    <subcellularLocation>
        <location evidence="1">Cell membrane</location>
        <topology evidence="1">Multi-pass membrane protein</topology>
    </subcellularLocation>
</comment>
<accession>A8LXQ5</accession>
<feature type="transmembrane region" description="Helical" evidence="6">
    <location>
        <begin position="442"/>
        <end position="465"/>
    </location>
</feature>
<feature type="transmembrane region" description="Helical" evidence="6">
    <location>
        <begin position="612"/>
        <end position="633"/>
    </location>
</feature>
<dbReference type="PANTHER" id="PTHR34820">
    <property type="entry name" value="INNER MEMBRANE PROTEIN YEBZ"/>
    <property type="match status" value="1"/>
</dbReference>
<dbReference type="GO" id="GO:0006825">
    <property type="term" value="P:copper ion transport"/>
    <property type="evidence" value="ECO:0007669"/>
    <property type="project" value="InterPro"/>
</dbReference>
<evidence type="ECO:0000256" key="6">
    <source>
        <dbReference type="SAM" id="Phobius"/>
    </source>
</evidence>
<feature type="transmembrane region" description="Helical" evidence="6">
    <location>
        <begin position="526"/>
        <end position="550"/>
    </location>
</feature>
<feature type="transmembrane region" description="Helical" evidence="6">
    <location>
        <begin position="494"/>
        <end position="514"/>
    </location>
</feature>
<organism evidence="8">
    <name type="scientific">Salinispora arenicola (strain CNS-205)</name>
    <dbReference type="NCBI Taxonomy" id="391037"/>
    <lineage>
        <taxon>Bacteria</taxon>
        <taxon>Bacillati</taxon>
        <taxon>Actinomycetota</taxon>
        <taxon>Actinomycetes</taxon>
        <taxon>Micromonosporales</taxon>
        <taxon>Micromonosporaceae</taxon>
        <taxon>Salinispora</taxon>
    </lineage>
</organism>
<feature type="domain" description="Copper resistance protein D" evidence="7">
    <location>
        <begin position="243"/>
        <end position="339"/>
    </location>
</feature>
<dbReference type="AlphaFoldDB" id="A8LXQ5"/>
<keyword evidence="3 6" id="KW-0812">Transmembrane</keyword>
<dbReference type="InterPro" id="IPR019108">
    <property type="entry name" value="Caa3_assmbl_CtaG-rel"/>
</dbReference>
<feature type="transmembrane region" description="Helical" evidence="6">
    <location>
        <begin position="250"/>
        <end position="268"/>
    </location>
</feature>
<feature type="transmembrane region" description="Helical" evidence="6">
    <location>
        <begin position="179"/>
        <end position="201"/>
    </location>
</feature>
<evidence type="ECO:0000256" key="3">
    <source>
        <dbReference type="ARBA" id="ARBA00022692"/>
    </source>
</evidence>
<feature type="transmembrane region" description="Helical" evidence="6">
    <location>
        <begin position="108"/>
        <end position="132"/>
    </location>
</feature>
<feature type="transmembrane region" description="Helical" evidence="6">
    <location>
        <begin position="380"/>
        <end position="399"/>
    </location>
</feature>
<feature type="transmembrane region" description="Helical" evidence="6">
    <location>
        <begin position="207"/>
        <end position="229"/>
    </location>
</feature>
<feature type="transmembrane region" description="Helical" evidence="6">
    <location>
        <begin position="280"/>
        <end position="301"/>
    </location>
</feature>
<dbReference type="eggNOG" id="COG1276">
    <property type="taxonomic scope" value="Bacteria"/>
</dbReference>
<feature type="transmembrane region" description="Helical" evidence="6">
    <location>
        <begin position="321"/>
        <end position="339"/>
    </location>
</feature>
<feature type="transmembrane region" description="Helical" evidence="6">
    <location>
        <begin position="152"/>
        <end position="172"/>
    </location>
</feature>
<feature type="transmembrane region" description="Helical" evidence="6">
    <location>
        <begin position="562"/>
        <end position="592"/>
    </location>
</feature>
<proteinExistence type="predicted"/>
<dbReference type="Pfam" id="PF05425">
    <property type="entry name" value="CopD"/>
    <property type="match status" value="1"/>
</dbReference>
<dbReference type="eggNOG" id="COG3336">
    <property type="taxonomic scope" value="Bacteria"/>
</dbReference>
<dbReference type="HOGENOM" id="CLU_016803_0_0_11"/>
<evidence type="ECO:0000256" key="4">
    <source>
        <dbReference type="ARBA" id="ARBA00022989"/>
    </source>
</evidence>
<dbReference type="InterPro" id="IPR032694">
    <property type="entry name" value="CopC/D"/>
</dbReference>
<keyword evidence="2" id="KW-1003">Cell membrane</keyword>
<dbReference type="PANTHER" id="PTHR34820:SF4">
    <property type="entry name" value="INNER MEMBRANE PROTEIN YEBZ"/>
    <property type="match status" value="1"/>
</dbReference>
<evidence type="ECO:0000256" key="1">
    <source>
        <dbReference type="ARBA" id="ARBA00004651"/>
    </source>
</evidence>
<evidence type="ECO:0000313" key="8">
    <source>
        <dbReference type="EMBL" id="ABV96121.1"/>
    </source>
</evidence>
<feature type="transmembrane region" description="Helical" evidence="6">
    <location>
        <begin position="61"/>
        <end position="87"/>
    </location>
</feature>
<dbReference type="Pfam" id="PF09678">
    <property type="entry name" value="Caa3_CtaG"/>
    <property type="match status" value="1"/>
</dbReference>
<dbReference type="EMBL" id="CP000850">
    <property type="protein sequence ID" value="ABV96121.1"/>
    <property type="molecule type" value="Genomic_DNA"/>
</dbReference>
<keyword evidence="5 6" id="KW-0472">Membrane</keyword>
<feature type="transmembrane region" description="Helical" evidence="6">
    <location>
        <begin position="20"/>
        <end position="41"/>
    </location>
</feature>
<name>A8LXQ5_SALAI</name>